<feature type="region of interest" description="Disordered" evidence="1">
    <location>
        <begin position="117"/>
        <end position="136"/>
    </location>
</feature>
<evidence type="ECO:0000256" key="1">
    <source>
        <dbReference type="SAM" id="MobiDB-lite"/>
    </source>
</evidence>
<sequence>MDRKQPAQQLTSQKQEETWQLIQIETNAGKIFQDLFRCFGCISKPEEKCFPAKELEKLIFTFDTMKLKLSFIDGLYKYIARNLHDPPISRDDWIHLAGFLECQLYNLQAIYDSSAVSSTSSSGGAGPSTSGTGFKE</sequence>
<evidence type="ECO:0000313" key="3">
    <source>
        <dbReference type="WBParaSite" id="MhA1_Contig982.frz3.gene15"/>
    </source>
</evidence>
<dbReference type="AlphaFoldDB" id="A0A1I8C3N4"/>
<keyword evidence="2" id="KW-1185">Reference proteome</keyword>
<evidence type="ECO:0000313" key="2">
    <source>
        <dbReference type="Proteomes" id="UP000095281"/>
    </source>
</evidence>
<proteinExistence type="predicted"/>
<organism evidence="2 3">
    <name type="scientific">Meloidogyne hapla</name>
    <name type="common">Root-knot nematode worm</name>
    <dbReference type="NCBI Taxonomy" id="6305"/>
    <lineage>
        <taxon>Eukaryota</taxon>
        <taxon>Metazoa</taxon>
        <taxon>Ecdysozoa</taxon>
        <taxon>Nematoda</taxon>
        <taxon>Chromadorea</taxon>
        <taxon>Rhabditida</taxon>
        <taxon>Tylenchina</taxon>
        <taxon>Tylenchomorpha</taxon>
        <taxon>Tylenchoidea</taxon>
        <taxon>Meloidogynidae</taxon>
        <taxon>Meloidogyninae</taxon>
        <taxon>Meloidogyne</taxon>
    </lineage>
</organism>
<protein>
    <submittedName>
        <fullName evidence="3">GLOBIN domain-containing protein</fullName>
    </submittedName>
</protein>
<reference evidence="3" key="1">
    <citation type="submission" date="2016-11" db="UniProtKB">
        <authorList>
            <consortium name="WormBaseParasite"/>
        </authorList>
    </citation>
    <scope>IDENTIFICATION</scope>
</reference>
<name>A0A1I8C3N4_MELHA</name>
<dbReference type="Proteomes" id="UP000095281">
    <property type="component" value="Unplaced"/>
</dbReference>
<accession>A0A1I8C3N4</accession>
<dbReference type="WBParaSite" id="MhA1_Contig982.frz3.gene15">
    <property type="protein sequence ID" value="MhA1_Contig982.frz3.gene15"/>
    <property type="gene ID" value="MhA1_Contig982.frz3.gene15"/>
</dbReference>